<dbReference type="Pfam" id="PF14559">
    <property type="entry name" value="TPR_19"/>
    <property type="match status" value="1"/>
</dbReference>
<evidence type="ECO:0000313" key="4">
    <source>
        <dbReference type="Proteomes" id="UP000664859"/>
    </source>
</evidence>
<feature type="compositionally biased region" description="Basic and acidic residues" evidence="2">
    <location>
        <begin position="606"/>
        <end position="617"/>
    </location>
</feature>
<evidence type="ECO:0000313" key="3">
    <source>
        <dbReference type="EMBL" id="KAG5179235.1"/>
    </source>
</evidence>
<organism evidence="3 4">
    <name type="scientific">Tribonema minus</name>
    <dbReference type="NCBI Taxonomy" id="303371"/>
    <lineage>
        <taxon>Eukaryota</taxon>
        <taxon>Sar</taxon>
        <taxon>Stramenopiles</taxon>
        <taxon>Ochrophyta</taxon>
        <taxon>PX clade</taxon>
        <taxon>Xanthophyceae</taxon>
        <taxon>Tribonematales</taxon>
        <taxon>Tribonemataceae</taxon>
        <taxon>Tribonema</taxon>
    </lineage>
</organism>
<feature type="region of interest" description="Disordered" evidence="2">
    <location>
        <begin position="1"/>
        <end position="26"/>
    </location>
</feature>
<dbReference type="Gene3D" id="1.25.40.10">
    <property type="entry name" value="Tetratricopeptide repeat domain"/>
    <property type="match status" value="3"/>
</dbReference>
<dbReference type="Proteomes" id="UP000664859">
    <property type="component" value="Unassembled WGS sequence"/>
</dbReference>
<dbReference type="Pfam" id="PF13428">
    <property type="entry name" value="TPR_14"/>
    <property type="match status" value="1"/>
</dbReference>
<dbReference type="AlphaFoldDB" id="A0A835YPV9"/>
<keyword evidence="1" id="KW-0802">TPR repeat</keyword>
<dbReference type="PANTHER" id="PTHR44917:SF1">
    <property type="entry name" value="PROTEIN HIGH CHLOROPHYLL FLUORESCENT 107"/>
    <property type="match status" value="1"/>
</dbReference>
<gene>
    <name evidence="3" type="ORF">JKP88DRAFT_327465</name>
</gene>
<comment type="caution">
    <text evidence="3">The sequence shown here is derived from an EMBL/GenBank/DDBJ whole genome shotgun (WGS) entry which is preliminary data.</text>
</comment>
<evidence type="ECO:0000256" key="1">
    <source>
        <dbReference type="PROSITE-ProRule" id="PRU00339"/>
    </source>
</evidence>
<feature type="repeat" description="TPR" evidence="1">
    <location>
        <begin position="227"/>
        <end position="260"/>
    </location>
</feature>
<accession>A0A835YPV9</accession>
<dbReference type="InterPro" id="IPR044624">
    <property type="entry name" value="Mbb1-like"/>
</dbReference>
<dbReference type="GO" id="GO:0006417">
    <property type="term" value="P:regulation of translation"/>
    <property type="evidence" value="ECO:0007669"/>
    <property type="project" value="TreeGrafter"/>
</dbReference>
<sequence>MMAATVRDPPIMSLERGGGSRRKGGKLKVRDVQVEHAPPLQQTDFWQQQTQAQFDALLLANATAPALELEPLEGAHGEALGFGPGYAETDLMRMYDEAVAADKGGDLKRSEVLLTKLAIVNPKDGRVWSRLARLQRSRGNAEGARAVLHRALQAIPSNAHIWHSLAELERDGGHIDGARSLYMRATELNPLLSHAWDAWGRMEARTGDVRTAHDLFAKGLQGDPHSHRLWHAYGVACDRLGDAEEAAVAFDKGLRLAPTNQFLLIAKAIMLWRGGDAAAARGVLNRCLSFNPRSTEAWLTLAQLEEADGRIPVARALYRRATGAAVGGRGVAPQLPQAKARTEELAGTTVGSGLWQAWARMEELAGNTAGAVAVYSQSTLLFERAVDLWVNWAKLEADNSNELKAREILQHAARIDPSKPGPHQSSAELEMDMGQFERARVLLFKGALASAGTDGLGPLVTTWAICEWRLKKPDRARKLFEWAVRVWSDAGSVGAVWQAWAAMEAQQGNVDLAANYVSRAVLADSGDWHAWALWARLERRRGAHDRAAEYLTTAKALKAAEAAEETSSDVNHNGAAALEHGAVSNNAVGWSGSRARGRGAGAVGDDLGHPLKRERGRGAGAVGDDLGHSLKRVFHKRPAVPMAERFRL</sequence>
<dbReference type="SMART" id="SM00028">
    <property type="entry name" value="TPR"/>
    <property type="match status" value="6"/>
</dbReference>
<dbReference type="GO" id="GO:0003729">
    <property type="term" value="F:mRNA binding"/>
    <property type="evidence" value="ECO:0007669"/>
    <property type="project" value="InterPro"/>
</dbReference>
<dbReference type="EMBL" id="JAFCMP010000490">
    <property type="protein sequence ID" value="KAG5179235.1"/>
    <property type="molecule type" value="Genomic_DNA"/>
</dbReference>
<dbReference type="GO" id="GO:0006397">
    <property type="term" value="P:mRNA processing"/>
    <property type="evidence" value="ECO:0007669"/>
    <property type="project" value="InterPro"/>
</dbReference>
<dbReference type="GO" id="GO:0003727">
    <property type="term" value="F:single-stranded RNA binding"/>
    <property type="evidence" value="ECO:0007669"/>
    <property type="project" value="TreeGrafter"/>
</dbReference>
<feature type="region of interest" description="Disordered" evidence="2">
    <location>
        <begin position="601"/>
        <end position="622"/>
    </location>
</feature>
<dbReference type="InterPro" id="IPR003107">
    <property type="entry name" value="HAT"/>
</dbReference>
<evidence type="ECO:0008006" key="5">
    <source>
        <dbReference type="Google" id="ProtNLM"/>
    </source>
</evidence>
<dbReference type="SUPFAM" id="SSF48452">
    <property type="entry name" value="TPR-like"/>
    <property type="match status" value="2"/>
</dbReference>
<evidence type="ECO:0000256" key="2">
    <source>
        <dbReference type="SAM" id="MobiDB-lite"/>
    </source>
</evidence>
<dbReference type="PANTHER" id="PTHR44917">
    <property type="entry name" value="PROTEIN HIGH CHLOROPHYLL FLUORESCENT 107"/>
    <property type="match status" value="1"/>
</dbReference>
<protein>
    <recommendedName>
        <fullName evidence="5">PsbB mRNA maturation factor Mbb1</fullName>
    </recommendedName>
</protein>
<dbReference type="OrthoDB" id="541719at2759"/>
<reference evidence="3" key="1">
    <citation type="submission" date="2021-02" db="EMBL/GenBank/DDBJ databases">
        <title>First Annotated Genome of the Yellow-green Alga Tribonema minus.</title>
        <authorList>
            <person name="Mahan K.M."/>
        </authorList>
    </citation>
    <scope>NUCLEOTIDE SEQUENCE</scope>
    <source>
        <strain evidence="3">UTEX B ZZ1240</strain>
    </source>
</reference>
<name>A0A835YPV9_9STRA</name>
<dbReference type="InterPro" id="IPR019734">
    <property type="entry name" value="TPR_rpt"/>
</dbReference>
<dbReference type="PROSITE" id="PS50005">
    <property type="entry name" value="TPR"/>
    <property type="match status" value="1"/>
</dbReference>
<proteinExistence type="predicted"/>
<dbReference type="InterPro" id="IPR011990">
    <property type="entry name" value="TPR-like_helical_dom_sf"/>
</dbReference>
<dbReference type="Pfam" id="PF13432">
    <property type="entry name" value="TPR_16"/>
    <property type="match status" value="1"/>
</dbReference>
<keyword evidence="4" id="KW-1185">Reference proteome</keyword>
<dbReference type="SMART" id="SM00386">
    <property type="entry name" value="HAT"/>
    <property type="match status" value="8"/>
</dbReference>